<organism evidence="2 3">
    <name type="scientific">Psychromonas marina</name>
    <dbReference type="NCBI Taxonomy" id="88364"/>
    <lineage>
        <taxon>Bacteria</taxon>
        <taxon>Pseudomonadati</taxon>
        <taxon>Pseudomonadota</taxon>
        <taxon>Gammaproteobacteria</taxon>
        <taxon>Alteromonadales</taxon>
        <taxon>Psychromonadaceae</taxon>
        <taxon>Psychromonas</taxon>
    </lineage>
</organism>
<feature type="region of interest" description="Disordered" evidence="1">
    <location>
        <begin position="44"/>
        <end position="63"/>
    </location>
</feature>
<feature type="compositionally biased region" description="Basic and acidic residues" evidence="1">
    <location>
        <begin position="52"/>
        <end position="63"/>
    </location>
</feature>
<accession>A0ABQ6E540</accession>
<evidence type="ECO:0000313" key="3">
    <source>
        <dbReference type="Proteomes" id="UP001157353"/>
    </source>
</evidence>
<sequence length="63" mass="7227">MYLKSPYILNACDQEDATLEILKDVKVQNNKTGINLTVYSKRMSQSLSIKRSCNDNKTESEKK</sequence>
<dbReference type="Proteomes" id="UP001157353">
    <property type="component" value="Unassembled WGS sequence"/>
</dbReference>
<evidence type="ECO:0000313" key="2">
    <source>
        <dbReference type="EMBL" id="GLS92323.1"/>
    </source>
</evidence>
<gene>
    <name evidence="2" type="ORF">GCM10007916_33930</name>
</gene>
<reference evidence="3" key="1">
    <citation type="journal article" date="2019" name="Int. J. Syst. Evol. Microbiol.">
        <title>The Global Catalogue of Microorganisms (GCM) 10K type strain sequencing project: providing services to taxonomists for standard genome sequencing and annotation.</title>
        <authorList>
            <consortium name="The Broad Institute Genomics Platform"/>
            <consortium name="The Broad Institute Genome Sequencing Center for Infectious Disease"/>
            <person name="Wu L."/>
            <person name="Ma J."/>
        </authorList>
    </citation>
    <scope>NUCLEOTIDE SEQUENCE [LARGE SCALE GENOMIC DNA]</scope>
    <source>
        <strain evidence="3">NBRC 103166</strain>
    </source>
</reference>
<protein>
    <submittedName>
        <fullName evidence="2">Uncharacterized protein</fullName>
    </submittedName>
</protein>
<dbReference type="EMBL" id="BSPQ01000019">
    <property type="protein sequence ID" value="GLS92323.1"/>
    <property type="molecule type" value="Genomic_DNA"/>
</dbReference>
<comment type="caution">
    <text evidence="2">The sequence shown here is derived from an EMBL/GenBank/DDBJ whole genome shotgun (WGS) entry which is preliminary data.</text>
</comment>
<name>A0ABQ6E540_9GAMM</name>
<evidence type="ECO:0000256" key="1">
    <source>
        <dbReference type="SAM" id="MobiDB-lite"/>
    </source>
</evidence>
<proteinExistence type="predicted"/>
<keyword evidence="3" id="KW-1185">Reference proteome</keyword>